<dbReference type="GO" id="GO:0016987">
    <property type="term" value="F:sigma factor activity"/>
    <property type="evidence" value="ECO:0007669"/>
    <property type="project" value="UniProtKB-KW"/>
</dbReference>
<dbReference type="InterPro" id="IPR000943">
    <property type="entry name" value="RNA_pol_sigma70"/>
</dbReference>
<evidence type="ECO:0000256" key="6">
    <source>
        <dbReference type="RuleBase" id="RU362124"/>
    </source>
</evidence>
<evidence type="ECO:0000256" key="5">
    <source>
        <dbReference type="ARBA" id="ARBA00023163"/>
    </source>
</evidence>
<dbReference type="InterPro" id="IPR007624">
    <property type="entry name" value="RNA_pol_sigma70_r3"/>
</dbReference>
<dbReference type="PRINTS" id="PR00046">
    <property type="entry name" value="SIGMA70FCT"/>
</dbReference>
<reference evidence="9 10" key="2">
    <citation type="journal article" date="2011" name="J. Bacteriol.">
        <title>Complete genome sequence of the anaerobic, halophilic alkalithermophile Natranaerobius thermophilus JW/NM-WN-LF.</title>
        <authorList>
            <person name="Zhao B."/>
            <person name="Mesbah N.M."/>
            <person name="Dalin E."/>
            <person name="Goodwin L."/>
            <person name="Nolan M."/>
            <person name="Pitluck S."/>
            <person name="Chertkov O."/>
            <person name="Brettin T.S."/>
            <person name="Han J."/>
            <person name="Larimer F.W."/>
            <person name="Land M.L."/>
            <person name="Hauser L."/>
            <person name="Kyrpides N."/>
            <person name="Wiegel J."/>
        </authorList>
    </citation>
    <scope>NUCLEOTIDE SEQUENCE [LARGE SCALE GENOMIC DNA]</scope>
    <source>
        <strain evidence="10">ATCC BAA-1301 / DSM 18059 / JW/NM-WN-LF</strain>
    </source>
</reference>
<dbReference type="Pfam" id="PF04539">
    <property type="entry name" value="Sigma70_r3"/>
    <property type="match status" value="1"/>
</dbReference>
<evidence type="ECO:0000313" key="9">
    <source>
        <dbReference type="EMBL" id="ACB86417.1"/>
    </source>
</evidence>
<dbReference type="InterPro" id="IPR013325">
    <property type="entry name" value="RNA_pol_sigma_r2"/>
</dbReference>
<accession>B2A3I8</accession>
<dbReference type="InterPro" id="IPR013324">
    <property type="entry name" value="RNA_pol_sigma_r3/r4-like"/>
</dbReference>
<dbReference type="PANTHER" id="PTHR30603:SF17">
    <property type="entry name" value="RNA POLYMERASE SIGMA-G FACTOR"/>
    <property type="match status" value="1"/>
</dbReference>
<keyword evidence="4 6" id="KW-0238">DNA-binding</keyword>
<dbReference type="Gene3D" id="1.20.140.160">
    <property type="match status" value="1"/>
</dbReference>
<protein>
    <recommendedName>
        <fullName evidence="6">RNA polymerase sigma factor</fullName>
    </recommendedName>
</protein>
<dbReference type="GO" id="GO:0006352">
    <property type="term" value="P:DNA-templated transcription initiation"/>
    <property type="evidence" value="ECO:0007669"/>
    <property type="project" value="InterPro"/>
</dbReference>
<dbReference type="InterPro" id="IPR014322">
    <property type="entry name" value="RNA_pol_sigma-B/F/G"/>
</dbReference>
<dbReference type="NCBIfam" id="TIGR02980">
    <property type="entry name" value="SigBFG"/>
    <property type="match status" value="1"/>
</dbReference>
<dbReference type="PIRSF" id="PIRSF000770">
    <property type="entry name" value="RNA_pol_sigma-SigE/K"/>
    <property type="match status" value="1"/>
</dbReference>
<dbReference type="SUPFAM" id="SSF88659">
    <property type="entry name" value="Sigma3 and sigma4 domains of RNA polymerase sigma factors"/>
    <property type="match status" value="2"/>
</dbReference>
<evidence type="ECO:0000256" key="4">
    <source>
        <dbReference type="ARBA" id="ARBA00023125"/>
    </source>
</evidence>
<dbReference type="Gene3D" id="1.20.120.1810">
    <property type="match status" value="1"/>
</dbReference>
<keyword evidence="10" id="KW-1185">Reference proteome</keyword>
<dbReference type="AlphaFoldDB" id="B2A3I8"/>
<dbReference type="PANTHER" id="PTHR30603">
    <property type="entry name" value="RNA POLYMERASE SIGMA FACTOR RPO"/>
    <property type="match status" value="1"/>
</dbReference>
<reference evidence="9 10" key="1">
    <citation type="submission" date="2008-04" db="EMBL/GenBank/DDBJ databases">
        <title>Complete sequence of chromosome of Natranaerobius thermophilus JW/NM-WN-LF.</title>
        <authorList>
            <consortium name="US DOE Joint Genome Institute"/>
            <person name="Copeland A."/>
            <person name="Lucas S."/>
            <person name="Lapidus A."/>
            <person name="Glavina del Rio T."/>
            <person name="Dalin E."/>
            <person name="Tice H."/>
            <person name="Bruce D."/>
            <person name="Goodwin L."/>
            <person name="Pitluck S."/>
            <person name="Chertkov O."/>
            <person name="Brettin T."/>
            <person name="Detter J.C."/>
            <person name="Han C."/>
            <person name="Kuske C.R."/>
            <person name="Schmutz J."/>
            <person name="Larimer F."/>
            <person name="Land M."/>
            <person name="Hauser L."/>
            <person name="Kyrpides N."/>
            <person name="Lykidis A."/>
            <person name="Mesbah N.M."/>
            <person name="Wiegel J."/>
        </authorList>
    </citation>
    <scope>NUCLEOTIDE SEQUENCE [LARGE SCALE GENOMIC DNA]</scope>
    <source>
        <strain evidence="10">ATCC BAA-1301 / DSM 18059 / JW/NM-WN-LF</strain>
    </source>
</reference>
<dbReference type="PROSITE" id="PS00715">
    <property type="entry name" value="SIGMA70_1"/>
    <property type="match status" value="1"/>
</dbReference>
<organism evidence="9 10">
    <name type="scientific">Natranaerobius thermophilus (strain ATCC BAA-1301 / DSM 18059 / JW/NM-WN-LF)</name>
    <dbReference type="NCBI Taxonomy" id="457570"/>
    <lineage>
        <taxon>Bacteria</taxon>
        <taxon>Bacillati</taxon>
        <taxon>Bacillota</taxon>
        <taxon>Clostridia</taxon>
        <taxon>Natranaerobiales</taxon>
        <taxon>Natranaerobiaceae</taxon>
        <taxon>Natranaerobius</taxon>
    </lineage>
</organism>
<name>B2A3I8_NATTJ</name>
<dbReference type="CDD" id="cd06171">
    <property type="entry name" value="Sigma70_r4"/>
    <property type="match status" value="1"/>
</dbReference>
<evidence type="ECO:0000256" key="3">
    <source>
        <dbReference type="ARBA" id="ARBA00023082"/>
    </source>
</evidence>
<dbReference type="InterPro" id="IPR014284">
    <property type="entry name" value="RNA_pol_sigma-70_dom"/>
</dbReference>
<dbReference type="Pfam" id="PF04542">
    <property type="entry name" value="Sigma70_r2"/>
    <property type="match status" value="1"/>
</dbReference>
<keyword evidence="2 6" id="KW-0805">Transcription regulation</keyword>
<dbReference type="InParanoid" id="B2A3I8"/>
<dbReference type="RefSeq" id="WP_012449249.1">
    <property type="nucleotide sequence ID" value="NC_010718.1"/>
</dbReference>
<evidence type="ECO:0000259" key="8">
    <source>
        <dbReference type="PROSITE" id="PS00716"/>
    </source>
</evidence>
<dbReference type="eggNOG" id="COG1191">
    <property type="taxonomic scope" value="Bacteria"/>
</dbReference>
<comment type="similarity">
    <text evidence="6">Belongs to the sigma-70 factor family.</text>
</comment>
<proteinExistence type="inferred from homology"/>
<dbReference type="EMBL" id="CP001034">
    <property type="protein sequence ID" value="ACB86417.1"/>
    <property type="molecule type" value="Genomic_DNA"/>
</dbReference>
<comment type="function">
    <text evidence="6">Sigma factors are initiation factors that promote the attachment of RNA polymerase to specific initiation sites and are then released.</text>
</comment>
<dbReference type="HOGENOM" id="CLU_014793_8_5_9"/>
<dbReference type="GO" id="GO:0003677">
    <property type="term" value="F:DNA binding"/>
    <property type="evidence" value="ECO:0007669"/>
    <property type="project" value="UniProtKB-KW"/>
</dbReference>
<dbReference type="PROSITE" id="PS00716">
    <property type="entry name" value="SIGMA70_2"/>
    <property type="match status" value="1"/>
</dbReference>
<keyword evidence="3 6" id="KW-0731">Sigma factor</keyword>
<dbReference type="InterPro" id="IPR007630">
    <property type="entry name" value="RNA_pol_sigma70_r4"/>
</dbReference>
<dbReference type="Pfam" id="PF04545">
    <property type="entry name" value="Sigma70_r4"/>
    <property type="match status" value="1"/>
</dbReference>
<evidence type="ECO:0000259" key="7">
    <source>
        <dbReference type="PROSITE" id="PS00715"/>
    </source>
</evidence>
<sequence>MKLQRVTLSGINTYKLPVISSEETQKLFERLEQGDEQAKQELINGNLRLVLSVINKFKNRGENLDDLFQVGCLGLVKAVDNFDPKQGVKFSTYAVPMIMGEIKRYLRDDSPMRVSRSLKLLGQEAAKAKEKLRKEKPYEPTIEELASELNISREELVEALNSSSEPLSLYDPVYSDSTDPVLLVDQIKDEEERLENWVENMTLKEAIAKLPERQRNIVNRRFFKGQTQVEVSDELNISQAQVSRLEKSALLQLRKLVKEEVAANREGRSNQDD</sequence>
<dbReference type="NCBIfam" id="NF006071">
    <property type="entry name" value="PRK08215.1"/>
    <property type="match status" value="1"/>
</dbReference>
<dbReference type="GO" id="GO:0030435">
    <property type="term" value="P:sporulation resulting in formation of a cellular spore"/>
    <property type="evidence" value="ECO:0007669"/>
    <property type="project" value="UniProtKB-KW"/>
</dbReference>
<evidence type="ECO:0000256" key="2">
    <source>
        <dbReference type="ARBA" id="ARBA00023015"/>
    </source>
</evidence>
<dbReference type="Proteomes" id="UP000001683">
    <property type="component" value="Chromosome"/>
</dbReference>
<keyword evidence="1" id="KW-0749">Sporulation</keyword>
<dbReference type="NCBIfam" id="TIGR02937">
    <property type="entry name" value="sigma70-ECF"/>
    <property type="match status" value="1"/>
</dbReference>
<dbReference type="SUPFAM" id="SSF88946">
    <property type="entry name" value="Sigma2 domain of RNA polymerase sigma factors"/>
    <property type="match status" value="1"/>
</dbReference>
<dbReference type="OrthoDB" id="9799825at2"/>
<gene>
    <name evidence="9" type="ordered locus">Nther_2870</name>
</gene>
<dbReference type="KEGG" id="nth:Nther_2870"/>
<dbReference type="InterPro" id="IPR050239">
    <property type="entry name" value="Sigma-70_RNA_pol_init_factors"/>
</dbReference>
<dbReference type="STRING" id="457570.Nther_2870"/>
<evidence type="ECO:0000313" key="10">
    <source>
        <dbReference type="Proteomes" id="UP000001683"/>
    </source>
</evidence>
<feature type="domain" description="RNA polymerase sigma-70" evidence="7">
    <location>
        <begin position="66"/>
        <end position="79"/>
    </location>
</feature>
<feature type="domain" description="RNA polymerase sigma-70" evidence="8">
    <location>
        <begin position="227"/>
        <end position="253"/>
    </location>
</feature>
<evidence type="ECO:0000256" key="1">
    <source>
        <dbReference type="ARBA" id="ARBA00022969"/>
    </source>
</evidence>
<dbReference type="InterPro" id="IPR007627">
    <property type="entry name" value="RNA_pol_sigma70_r2"/>
</dbReference>
<keyword evidence="5 6" id="KW-0804">Transcription</keyword>